<feature type="region of interest" description="Disordered" evidence="1">
    <location>
        <begin position="1"/>
        <end position="27"/>
    </location>
</feature>
<comment type="caution">
    <text evidence="2">The sequence shown here is derived from an EMBL/GenBank/DDBJ whole genome shotgun (WGS) entry which is preliminary data.</text>
</comment>
<organism evidence="2 3">
    <name type="scientific">Orchesella dallaii</name>
    <dbReference type="NCBI Taxonomy" id="48710"/>
    <lineage>
        <taxon>Eukaryota</taxon>
        <taxon>Metazoa</taxon>
        <taxon>Ecdysozoa</taxon>
        <taxon>Arthropoda</taxon>
        <taxon>Hexapoda</taxon>
        <taxon>Collembola</taxon>
        <taxon>Entomobryomorpha</taxon>
        <taxon>Entomobryoidea</taxon>
        <taxon>Orchesellidae</taxon>
        <taxon>Orchesellinae</taxon>
        <taxon>Orchesella</taxon>
    </lineage>
</organism>
<dbReference type="EMBL" id="CAXLJM020000147">
    <property type="protein sequence ID" value="CAL8141563.1"/>
    <property type="molecule type" value="Genomic_DNA"/>
</dbReference>
<evidence type="ECO:0000313" key="3">
    <source>
        <dbReference type="Proteomes" id="UP001642540"/>
    </source>
</evidence>
<dbReference type="Proteomes" id="UP001642540">
    <property type="component" value="Unassembled WGS sequence"/>
</dbReference>
<evidence type="ECO:0000256" key="1">
    <source>
        <dbReference type="SAM" id="MobiDB-lite"/>
    </source>
</evidence>
<gene>
    <name evidence="2" type="ORF">ODALV1_LOCUS28776</name>
</gene>
<name>A0ABP1S1P9_9HEXA</name>
<reference evidence="2 3" key="1">
    <citation type="submission" date="2024-08" db="EMBL/GenBank/DDBJ databases">
        <authorList>
            <person name="Cucini C."/>
            <person name="Frati F."/>
        </authorList>
    </citation>
    <scope>NUCLEOTIDE SEQUENCE [LARGE SCALE GENOMIC DNA]</scope>
</reference>
<evidence type="ECO:0000313" key="2">
    <source>
        <dbReference type="EMBL" id="CAL8141563.1"/>
    </source>
</evidence>
<protein>
    <submittedName>
        <fullName evidence="2">Uncharacterized protein</fullName>
    </submittedName>
</protein>
<keyword evidence="3" id="KW-1185">Reference proteome</keyword>
<sequence length="101" mass="11186">MKQKESEVDEISPANESPNGNENVGLEMGESITPQATIVLEAKIPPPPPLIKYQEVEEDYVHDSATKQNTLPSYHFVKHSPMLHGNSEITWISISSSRKTG</sequence>
<accession>A0ABP1S1P9</accession>
<proteinExistence type="predicted"/>